<proteinExistence type="predicted"/>
<evidence type="ECO:0000313" key="4">
    <source>
        <dbReference type="Proteomes" id="UP000282299"/>
    </source>
</evidence>
<dbReference type="SMART" id="SM00635">
    <property type="entry name" value="BID_2"/>
    <property type="match status" value="1"/>
</dbReference>
<dbReference type="AlphaFoldDB" id="A0AAQ0V6X5"/>
<dbReference type="RefSeq" id="WP_058667648.1">
    <property type="nucleotide sequence ID" value="NZ_ABTEQQ020000001.1"/>
</dbReference>
<dbReference type="InterPro" id="IPR003343">
    <property type="entry name" value="Big_2"/>
</dbReference>
<dbReference type="InterPro" id="IPR008964">
    <property type="entry name" value="Invasin/intimin_cell_adhesion"/>
</dbReference>
<comment type="caution">
    <text evidence="3">The sequence shown here is derived from an EMBL/GenBank/DDBJ whole genome shotgun (WGS) entry which is preliminary data.</text>
</comment>
<protein>
    <submittedName>
        <fullName evidence="3">Phage tail protein</fullName>
    </submittedName>
</protein>
<dbReference type="Pfam" id="PF16461">
    <property type="entry name" value="Phage_TTP_12"/>
    <property type="match status" value="1"/>
</dbReference>
<organism evidence="3 4">
    <name type="scientific">Citrobacter koseri</name>
    <name type="common">Citrobacter diversus</name>
    <dbReference type="NCBI Taxonomy" id="545"/>
    <lineage>
        <taxon>Bacteria</taxon>
        <taxon>Pseudomonadati</taxon>
        <taxon>Pseudomonadota</taxon>
        <taxon>Gammaproteobacteria</taxon>
        <taxon>Enterobacterales</taxon>
        <taxon>Enterobacteriaceae</taxon>
        <taxon>Citrobacter</taxon>
    </lineage>
</organism>
<sequence length="245" mass="25677">MPTPNPLEPVKGAGTTLWIYTGTGDPFGSPASDVDWTRLAKIKDLTPGEMTAESYDDTYLDDEDADWSATAQGEKTAGDTSFTLAWKPGEEGQKDLVSWFNNGAVRAYKIKFPNGTVDVFKGWCSSLGKAIPAKEVITRTAKITNTGKPNLAEEDNTPPIAVTGVTLDKTTDTVAVSDTTVLTVAVVPASASDKSFRVSTSDPAVATVTVSGNTITVTGVAAGSCQIIVMTNDGLFVAVCEITVS</sequence>
<dbReference type="Gene3D" id="4.10.410.40">
    <property type="match status" value="1"/>
</dbReference>
<dbReference type="EMBL" id="JADVNV010000015">
    <property type="protein sequence ID" value="MBJ9870713.1"/>
    <property type="molecule type" value="Genomic_DNA"/>
</dbReference>
<feature type="domain" description="BIG2" evidence="1">
    <location>
        <begin position="161"/>
        <end position="241"/>
    </location>
</feature>
<accession>A0AAQ0V6X5</accession>
<dbReference type="Pfam" id="PF02368">
    <property type="entry name" value="Big_2"/>
    <property type="match status" value="1"/>
</dbReference>
<evidence type="ECO:0000259" key="1">
    <source>
        <dbReference type="SMART" id="SM00635"/>
    </source>
</evidence>
<evidence type="ECO:0000313" key="3">
    <source>
        <dbReference type="EMBL" id="RSC17480.1"/>
    </source>
</evidence>
<dbReference type="SUPFAM" id="SSF49373">
    <property type="entry name" value="Invasin/intimin cell-adhesion fragments"/>
    <property type="match status" value="1"/>
</dbReference>
<dbReference type="Proteomes" id="UP000807555">
    <property type="component" value="Unassembled WGS sequence"/>
</dbReference>
<reference evidence="2" key="3">
    <citation type="submission" date="2020-11" db="EMBL/GenBank/DDBJ databases">
        <title>Enhanced detection system for hospital associated transmission using whole genome sequencing surveillance.</title>
        <authorList>
            <person name="Harrison L.H."/>
            <person name="Van Tyne D."/>
            <person name="Marsh J.W."/>
            <person name="Griffith M.P."/>
            <person name="Snyder D.J."/>
            <person name="Cooper V.S."/>
            <person name="Mustapha M."/>
        </authorList>
    </citation>
    <scope>NUCLEOTIDE SEQUENCE</scope>
    <source>
        <strain evidence="2">CB00014</strain>
    </source>
</reference>
<dbReference type="Proteomes" id="UP000282299">
    <property type="component" value="Unassembled WGS sequence"/>
</dbReference>
<evidence type="ECO:0000313" key="2">
    <source>
        <dbReference type="EMBL" id="MBJ9870713.1"/>
    </source>
</evidence>
<name>A0AAQ0V6X5_CITKO</name>
<dbReference type="InterPro" id="IPR032494">
    <property type="entry name" value="Phage_TTP_N"/>
</dbReference>
<reference evidence="4" key="1">
    <citation type="submission" date="2018-10" db="EMBL/GenBank/DDBJ databases">
        <title>FDA dAtabase for Regulatory Grade micrObial Sequences (FDA-ARGOS): Supporting development and validation of Infectious Disease Dx tests.</title>
        <authorList>
            <person name="Goldberg B."/>
            <person name="Campos J."/>
            <person name="Tallon L."/>
            <person name="Sadzewicz L."/>
            <person name="Zhao X."/>
            <person name="Vavikolanu K."/>
            <person name="Mehta A."/>
            <person name="Aluvathingal J."/>
            <person name="Nadendla S."/>
            <person name="Geyer C."/>
            <person name="Nandy P."/>
            <person name="Yan Y."/>
            <person name="Sichtig H."/>
        </authorList>
    </citation>
    <scope>NUCLEOTIDE SEQUENCE [LARGE SCALE GENOMIC DNA]</scope>
    <source>
        <strain evidence="4">FDAARGOS_526</strain>
    </source>
</reference>
<reference evidence="3" key="2">
    <citation type="submission" date="2018-10" db="EMBL/GenBank/DDBJ databases">
        <title>FDA dAtabase for Regulatory Grade micrObial Sequences (FDA-ARGOS): Supporting development and validation of Infectious Disease Dx tests.</title>
        <authorList>
            <person name="Campos J."/>
            <person name="Goldberg B."/>
            <person name="Tallon L.J."/>
            <person name="Sadzewicz L."/>
            <person name="Zhao X."/>
            <person name="Vavikolanu K."/>
            <person name="Mehta A."/>
            <person name="Aluvathingal J."/>
            <person name="Nadendla S."/>
            <person name="Geyer C."/>
            <person name="Nandy P."/>
            <person name="Yan Y."/>
            <person name="Sichtig H."/>
        </authorList>
    </citation>
    <scope>NUCLEOTIDE SEQUENCE</scope>
    <source>
        <strain evidence="3">FDAARGOS_526</strain>
    </source>
</reference>
<gene>
    <name evidence="3" type="ORF">EGS84_11250</name>
    <name evidence="2" type="ORF">I5687_22480</name>
</gene>
<dbReference type="EMBL" id="RKIT01000002">
    <property type="protein sequence ID" value="RSC17480.1"/>
    <property type="molecule type" value="Genomic_DNA"/>
</dbReference>
<dbReference type="Gene3D" id="2.60.40.1080">
    <property type="match status" value="1"/>
</dbReference>